<evidence type="ECO:0000313" key="1">
    <source>
        <dbReference type="EMBL" id="CAB3388620.1"/>
    </source>
</evidence>
<dbReference type="Gene3D" id="3.80.10.10">
    <property type="entry name" value="Ribonuclease Inhibitor"/>
    <property type="match status" value="2"/>
</dbReference>
<protein>
    <recommendedName>
        <fullName evidence="3">F-box domain-containing protein</fullName>
    </recommendedName>
</protein>
<keyword evidence="2" id="KW-1185">Reference proteome</keyword>
<name>A0A8S1E7B1_9INSE</name>
<dbReference type="Proteomes" id="UP000494165">
    <property type="component" value="Unassembled WGS sequence"/>
</dbReference>
<accession>A0A8S1E7B1</accession>
<dbReference type="InterPro" id="IPR032675">
    <property type="entry name" value="LRR_dom_sf"/>
</dbReference>
<dbReference type="SUPFAM" id="SSF52047">
    <property type="entry name" value="RNI-like"/>
    <property type="match status" value="1"/>
</dbReference>
<evidence type="ECO:0000313" key="2">
    <source>
        <dbReference type="Proteomes" id="UP000494165"/>
    </source>
</evidence>
<evidence type="ECO:0008006" key="3">
    <source>
        <dbReference type="Google" id="ProtNLM"/>
    </source>
</evidence>
<gene>
    <name evidence="1" type="ORF">CLODIP_2_CD08375</name>
</gene>
<reference evidence="1 2" key="1">
    <citation type="submission" date="2020-04" db="EMBL/GenBank/DDBJ databases">
        <authorList>
            <person name="Alioto T."/>
            <person name="Alioto T."/>
            <person name="Gomez Garrido J."/>
        </authorList>
    </citation>
    <scope>NUCLEOTIDE SEQUENCE [LARGE SCALE GENOMIC DNA]</scope>
</reference>
<dbReference type="EMBL" id="CADEPI010000836">
    <property type="protein sequence ID" value="CAB3388620.1"/>
    <property type="molecule type" value="Genomic_DNA"/>
</dbReference>
<sequence length="566" mass="65198">MDQRLQLTKIRLQNLRRPQTLFETAVEVFVRIVESAVHEEDEAKKETVYLPDHALQMILDRLMSKKSMNGEENYDKFEIRLSYFINLINPFTREIDLSNFMTFCPDLLKAQQISRVLHMIATFATKITSLTFKKKDIWFPSSFFLSQNAIEGICRMTTLQKLEINECSIQFSTLKHVCESLPNLNHVDVNMANNGEEEYYSFSDADFQRSFSRLKVFIFRKNYCRFTQRCIRLLPSLEIVSNSANDLLSLGGYLLPPEPPLAPSALRHLCVDVAKIQPGQLTWFPNVTHLKIQFEENQSRSTPSHATLEDLLRFKKIKSLFLLSCPAADILDRFLKQYGGHLHSLCVHSSVRRCLNYSFRNIFKACPNLETLMVLLGVQMADAKLDFFAKLKHLQWFDGYDYYETRQAAQMQPRSVRLSNILSAPLLQNFEMVDFRNNLEELKLVSSLIAEKKILNNLSTFRYISRRDSSHDAFSVALSELTKNASAFLPKLIRLETSLNAPGPFLSQHHALAHNIGPFVTLLKIHESQVTTPWIVDCNIEEGATRIQSPPRLTSPIFSSILREKM</sequence>
<proteinExistence type="predicted"/>
<organism evidence="1 2">
    <name type="scientific">Cloeon dipterum</name>
    <dbReference type="NCBI Taxonomy" id="197152"/>
    <lineage>
        <taxon>Eukaryota</taxon>
        <taxon>Metazoa</taxon>
        <taxon>Ecdysozoa</taxon>
        <taxon>Arthropoda</taxon>
        <taxon>Hexapoda</taxon>
        <taxon>Insecta</taxon>
        <taxon>Pterygota</taxon>
        <taxon>Palaeoptera</taxon>
        <taxon>Ephemeroptera</taxon>
        <taxon>Pisciforma</taxon>
        <taxon>Baetidae</taxon>
        <taxon>Cloeon</taxon>
    </lineage>
</organism>
<comment type="caution">
    <text evidence="1">The sequence shown here is derived from an EMBL/GenBank/DDBJ whole genome shotgun (WGS) entry which is preliminary data.</text>
</comment>
<dbReference type="AlphaFoldDB" id="A0A8S1E7B1"/>